<dbReference type="GO" id="GO:1901681">
    <property type="term" value="F:sulfur compound binding"/>
    <property type="evidence" value="ECO:0007669"/>
    <property type="project" value="InterPro"/>
</dbReference>
<sequence>MKNKFSRVRSIVLILVISTLLAACGAQNNGNGGASPSPTNAPSDGSAAAPEASKEPLPPVKLLNVSYDPTREFYVEYNKAFAAHWLAEKNQKVEIDQSHGGSGKQARAVIDGLKADVVTLALGYDIDAIVEEGKLLDEEWQKQFDLNSSPYTSTIVFLVRKGNPKGIKEWGDLIKEGVEVITPNPKTSGGARWNYLAAWGYALKQNNNDEAAAKQFVSDLFKNVPVLDTGARGSTTTFVERGIGDVLLAWENEAYLSINELGPDKFDIVYPSLSILAEPPVAIVDKVVDNHGTREVAEAYLQYLYSDEGQKLAGKNYYRPTNPEIAKEFSEQFPSLELLTIADFGGWQEAQTKHFSDDGIFDQIYTPGS</sequence>
<name>A0A2R5EIX8_9BACL</name>
<dbReference type="GO" id="GO:0140104">
    <property type="term" value="F:molecular carrier activity"/>
    <property type="evidence" value="ECO:0007669"/>
    <property type="project" value="InterPro"/>
</dbReference>
<evidence type="ECO:0000313" key="9">
    <source>
        <dbReference type="Proteomes" id="UP000245202"/>
    </source>
</evidence>
<evidence type="ECO:0000256" key="4">
    <source>
        <dbReference type="ARBA" id="ARBA00022729"/>
    </source>
</evidence>
<dbReference type="SUPFAM" id="SSF53850">
    <property type="entry name" value="Periplasmic binding protein-like II"/>
    <property type="match status" value="1"/>
</dbReference>
<dbReference type="Proteomes" id="UP000245202">
    <property type="component" value="Unassembled WGS sequence"/>
</dbReference>
<evidence type="ECO:0000256" key="7">
    <source>
        <dbReference type="SAM" id="SignalP"/>
    </source>
</evidence>
<feature type="signal peptide" evidence="7">
    <location>
        <begin position="1"/>
        <end position="22"/>
    </location>
</feature>
<evidence type="ECO:0000256" key="1">
    <source>
        <dbReference type="ARBA" id="ARBA00004418"/>
    </source>
</evidence>
<evidence type="ECO:0000256" key="3">
    <source>
        <dbReference type="ARBA" id="ARBA00022448"/>
    </source>
</evidence>
<keyword evidence="9" id="KW-1185">Reference proteome</keyword>
<keyword evidence="5" id="KW-0574">Periplasm</keyword>
<keyword evidence="4 7" id="KW-0732">Signal</keyword>
<accession>A0A2R5EIX8</accession>
<gene>
    <name evidence="8" type="ORF">PAT3040_01093</name>
</gene>
<evidence type="ECO:0000313" key="8">
    <source>
        <dbReference type="EMBL" id="GBG06566.1"/>
    </source>
</evidence>
<dbReference type="GO" id="GO:1902358">
    <property type="term" value="P:sulfate transmembrane transport"/>
    <property type="evidence" value="ECO:0007669"/>
    <property type="project" value="InterPro"/>
</dbReference>
<dbReference type="NCBIfam" id="NF008022">
    <property type="entry name" value="PRK10752.1"/>
    <property type="match status" value="1"/>
</dbReference>
<evidence type="ECO:0000256" key="2">
    <source>
        <dbReference type="ARBA" id="ARBA00006099"/>
    </source>
</evidence>
<dbReference type="NCBIfam" id="NF008106">
    <property type="entry name" value="PRK10852.1"/>
    <property type="match status" value="1"/>
</dbReference>
<dbReference type="PANTHER" id="PTHR30368">
    <property type="entry name" value="SULFATE-BINDING PROTEIN"/>
    <property type="match status" value="1"/>
</dbReference>
<dbReference type="Pfam" id="PF13531">
    <property type="entry name" value="SBP_bac_11"/>
    <property type="match status" value="1"/>
</dbReference>
<dbReference type="PROSITE" id="PS51257">
    <property type="entry name" value="PROKAR_LIPOPROTEIN"/>
    <property type="match status" value="1"/>
</dbReference>
<dbReference type="GO" id="GO:0042597">
    <property type="term" value="C:periplasmic space"/>
    <property type="evidence" value="ECO:0007669"/>
    <property type="project" value="UniProtKB-SubCell"/>
</dbReference>
<dbReference type="Gene3D" id="3.40.190.10">
    <property type="entry name" value="Periplasmic binding protein-like II"/>
    <property type="match status" value="2"/>
</dbReference>
<evidence type="ECO:0000256" key="6">
    <source>
        <dbReference type="SAM" id="MobiDB-lite"/>
    </source>
</evidence>
<protein>
    <submittedName>
        <fullName evidence="8">Sulfate transporter subunit</fullName>
    </submittedName>
</protein>
<dbReference type="InterPro" id="IPR034408">
    <property type="entry name" value="Sulphate/thiosulphate_BS"/>
</dbReference>
<proteinExistence type="inferred from homology"/>
<comment type="caution">
    <text evidence="8">The sequence shown here is derived from an EMBL/GenBank/DDBJ whole genome shotgun (WGS) entry which is preliminary data.</text>
</comment>
<dbReference type="InterPro" id="IPR005669">
    <property type="entry name" value="Thiosulph/SO4-bd"/>
</dbReference>
<comment type="similarity">
    <text evidence="2">Belongs to the prokaryotic sulfate-binding protein family.</text>
</comment>
<dbReference type="AlphaFoldDB" id="A0A2R5EIX8"/>
<evidence type="ECO:0000256" key="5">
    <source>
        <dbReference type="ARBA" id="ARBA00022764"/>
    </source>
</evidence>
<reference evidence="8 9" key="1">
    <citation type="submission" date="2017-08" db="EMBL/GenBank/DDBJ databases">
        <title>Substantial Increase in Enzyme Production by Combined Drug-Resistance Mutations in Paenibacillus agaridevorans.</title>
        <authorList>
            <person name="Tanaka Y."/>
            <person name="Funane K."/>
            <person name="Hosaka T."/>
            <person name="Shiwa Y."/>
            <person name="Fujita N."/>
            <person name="Miyazaki T."/>
            <person name="Yoshikawa H."/>
            <person name="Murakami K."/>
            <person name="Kasahara K."/>
            <person name="Inaoka T."/>
            <person name="Hiraga Y."/>
            <person name="Ochi K."/>
        </authorList>
    </citation>
    <scope>NUCLEOTIDE SEQUENCE [LARGE SCALE GENOMIC DNA]</scope>
    <source>
        <strain evidence="8 9">T-3040</strain>
    </source>
</reference>
<dbReference type="CDD" id="cd01005">
    <property type="entry name" value="PBP2_CysP"/>
    <property type="match status" value="1"/>
</dbReference>
<keyword evidence="3" id="KW-0813">Transport</keyword>
<dbReference type="RefSeq" id="WP_108991838.1">
    <property type="nucleotide sequence ID" value="NZ_BDQX01000051.1"/>
</dbReference>
<dbReference type="EMBL" id="BDQX01000051">
    <property type="protein sequence ID" value="GBG06566.1"/>
    <property type="molecule type" value="Genomic_DNA"/>
</dbReference>
<comment type="subcellular location">
    <subcellularLocation>
        <location evidence="1">Periplasm</location>
    </subcellularLocation>
</comment>
<dbReference type="NCBIfam" id="TIGR00971">
    <property type="entry name" value="3a0106s03"/>
    <property type="match status" value="1"/>
</dbReference>
<dbReference type="PANTHER" id="PTHR30368:SF2">
    <property type="entry name" value="SULFATE-BINDING PROTEIN"/>
    <property type="match status" value="1"/>
</dbReference>
<feature type="chain" id="PRO_5038624494" evidence="7">
    <location>
        <begin position="23"/>
        <end position="369"/>
    </location>
</feature>
<organism evidence="8 9">
    <name type="scientific">Paenibacillus agaridevorans</name>
    <dbReference type="NCBI Taxonomy" id="171404"/>
    <lineage>
        <taxon>Bacteria</taxon>
        <taxon>Bacillati</taxon>
        <taxon>Bacillota</taxon>
        <taxon>Bacilli</taxon>
        <taxon>Bacillales</taxon>
        <taxon>Paenibacillaceae</taxon>
        <taxon>Paenibacillus</taxon>
    </lineage>
</organism>
<dbReference type="PROSITE" id="PS00757">
    <property type="entry name" value="PROK_SULFATE_BIND_2"/>
    <property type="match status" value="1"/>
</dbReference>
<feature type="region of interest" description="Disordered" evidence="6">
    <location>
        <begin position="30"/>
        <end position="54"/>
    </location>
</feature>